<comment type="caution">
    <text evidence="2">The sequence shown here is derived from an EMBL/GenBank/DDBJ whole genome shotgun (WGS) entry which is preliminary data.</text>
</comment>
<gene>
    <name evidence="2" type="ORF">EDM58_20415</name>
</gene>
<feature type="transmembrane region" description="Helical" evidence="1">
    <location>
        <begin position="32"/>
        <end position="54"/>
    </location>
</feature>
<keyword evidence="1" id="KW-0472">Membrane</keyword>
<evidence type="ECO:0000313" key="2">
    <source>
        <dbReference type="EMBL" id="RNB74065.1"/>
    </source>
</evidence>
<proteinExistence type="predicted"/>
<keyword evidence="1" id="KW-0812">Transmembrane</keyword>
<organism evidence="2 3">
    <name type="scientific">Brevibacillus panacihumi</name>
    <dbReference type="NCBI Taxonomy" id="497735"/>
    <lineage>
        <taxon>Bacteria</taxon>
        <taxon>Bacillati</taxon>
        <taxon>Bacillota</taxon>
        <taxon>Bacilli</taxon>
        <taxon>Bacillales</taxon>
        <taxon>Paenibacillaceae</taxon>
        <taxon>Brevibacillus</taxon>
    </lineage>
</organism>
<reference evidence="2 3" key="1">
    <citation type="submission" date="2018-10" db="EMBL/GenBank/DDBJ databases">
        <title>Phylogenomics of Brevibacillus.</title>
        <authorList>
            <person name="Dunlap C."/>
        </authorList>
    </citation>
    <scope>NUCLEOTIDE SEQUENCE [LARGE SCALE GENOMIC DNA]</scope>
    <source>
        <strain evidence="2 3">JCM 15085</strain>
    </source>
</reference>
<name>A0A3M8CGX5_9BACL</name>
<keyword evidence="1" id="KW-1133">Transmembrane helix</keyword>
<feature type="transmembrane region" description="Helical" evidence="1">
    <location>
        <begin position="66"/>
        <end position="86"/>
    </location>
</feature>
<dbReference type="EMBL" id="RHHT01000053">
    <property type="protein sequence ID" value="RNB74065.1"/>
    <property type="molecule type" value="Genomic_DNA"/>
</dbReference>
<evidence type="ECO:0000313" key="3">
    <source>
        <dbReference type="Proteomes" id="UP000281915"/>
    </source>
</evidence>
<dbReference type="RefSeq" id="WP_122914958.1">
    <property type="nucleotide sequence ID" value="NZ_RHHT01000053.1"/>
</dbReference>
<protein>
    <submittedName>
        <fullName evidence="2">Uncharacterized protein</fullName>
    </submittedName>
</protein>
<sequence length="148" mass="16258">METKVVSTEKQTGKSNETYLEVLGDTVVPSSILLSVAISMTFSIGGYFAGKSIFPSIAEPKMVPSYSLLLGIAGSVLALILCAKLFKPSRILKEEESSVESFQEILRDMQVDAKEEYQLIVNDPVTRKEMEELGILDTFKKSGVQSDK</sequence>
<dbReference type="Proteomes" id="UP000281915">
    <property type="component" value="Unassembled WGS sequence"/>
</dbReference>
<accession>A0A3M8CGX5</accession>
<evidence type="ECO:0000256" key="1">
    <source>
        <dbReference type="SAM" id="Phobius"/>
    </source>
</evidence>
<dbReference type="AlphaFoldDB" id="A0A3M8CGX5"/>